<proteinExistence type="predicted"/>
<dbReference type="PROSITE" id="PS51257">
    <property type="entry name" value="PROKAR_LIPOPROTEIN"/>
    <property type="match status" value="1"/>
</dbReference>
<name>A0ABU1R8Q7_9BACT</name>
<sequence length="233" mass="25970">MHSRARVQRVAIIIGLFTAIVSCVGDVSAISNSRDFFPLTVGRYIIYQVSQEVYATAQQTPSISNWEEKDEISRLVSDSAGIATYLVIRSSRTTSKGYWQKVKEYTVKKYPEMIVTNVDNRPVISMVYPISKGVTWNGNSFNTNGPAPFSYDQINQPATINTKVFKQVLMVIERNDTSIINRYISTKQYALGIGLVADELTALELCQTTDCIGSGKIESGIRTSRQIVEFGDL</sequence>
<protein>
    <submittedName>
        <fullName evidence="1">Uncharacterized protein</fullName>
    </submittedName>
</protein>
<reference evidence="1 2" key="1">
    <citation type="submission" date="2023-07" db="EMBL/GenBank/DDBJ databases">
        <title>Sorghum-associated microbial communities from plants grown in Nebraska, USA.</title>
        <authorList>
            <person name="Schachtman D."/>
        </authorList>
    </citation>
    <scope>NUCLEOTIDE SEQUENCE [LARGE SCALE GENOMIC DNA]</scope>
    <source>
        <strain evidence="1 2">BE57</strain>
    </source>
</reference>
<accession>A0ABU1R8Q7</accession>
<evidence type="ECO:0000313" key="1">
    <source>
        <dbReference type="EMBL" id="MDR6809782.1"/>
    </source>
</evidence>
<organism evidence="1 2">
    <name type="scientific">Dyadobacter fermentans</name>
    <dbReference type="NCBI Taxonomy" id="94254"/>
    <lineage>
        <taxon>Bacteria</taxon>
        <taxon>Pseudomonadati</taxon>
        <taxon>Bacteroidota</taxon>
        <taxon>Cytophagia</taxon>
        <taxon>Cytophagales</taxon>
        <taxon>Spirosomataceae</taxon>
        <taxon>Dyadobacter</taxon>
    </lineage>
</organism>
<keyword evidence="2" id="KW-1185">Reference proteome</keyword>
<comment type="caution">
    <text evidence="1">The sequence shown here is derived from an EMBL/GenBank/DDBJ whole genome shotgun (WGS) entry which is preliminary data.</text>
</comment>
<dbReference type="Proteomes" id="UP001264980">
    <property type="component" value="Unassembled WGS sequence"/>
</dbReference>
<dbReference type="EMBL" id="JAVDTI010000013">
    <property type="protein sequence ID" value="MDR6809782.1"/>
    <property type="molecule type" value="Genomic_DNA"/>
</dbReference>
<evidence type="ECO:0000313" key="2">
    <source>
        <dbReference type="Proteomes" id="UP001264980"/>
    </source>
</evidence>
<gene>
    <name evidence="1" type="ORF">J2W84_006858</name>
</gene>
<dbReference type="RefSeq" id="WP_291036844.1">
    <property type="nucleotide sequence ID" value="NZ_JAVDTI010000013.1"/>
</dbReference>